<reference evidence="2 3" key="1">
    <citation type="journal article" date="2018" name="Front. Plant Sci.">
        <title>Red Clover (Trifolium pratense) and Zigzag Clover (T. medium) - A Picture of Genomic Similarities and Differences.</title>
        <authorList>
            <person name="Dluhosova J."/>
            <person name="Istvanek J."/>
            <person name="Nedelnik J."/>
            <person name="Repkova J."/>
        </authorList>
    </citation>
    <scope>NUCLEOTIDE SEQUENCE [LARGE SCALE GENOMIC DNA]</scope>
    <source>
        <strain evidence="3">cv. 10/8</strain>
        <tissue evidence="2">Leaf</tissue>
    </source>
</reference>
<feature type="compositionally biased region" description="Polar residues" evidence="1">
    <location>
        <begin position="1"/>
        <end position="21"/>
    </location>
</feature>
<feature type="non-terminal residue" evidence="2">
    <location>
        <position position="1"/>
    </location>
</feature>
<evidence type="ECO:0000256" key="1">
    <source>
        <dbReference type="SAM" id="MobiDB-lite"/>
    </source>
</evidence>
<evidence type="ECO:0000313" key="2">
    <source>
        <dbReference type="EMBL" id="MCI31860.1"/>
    </source>
</evidence>
<keyword evidence="3" id="KW-1185">Reference proteome</keyword>
<dbReference type="AlphaFoldDB" id="A0A392R7V0"/>
<feature type="region of interest" description="Disordered" evidence="1">
    <location>
        <begin position="1"/>
        <end position="28"/>
    </location>
</feature>
<sequence length="74" mass="8308">APFSSPQAKSRSLRTGTTTNLRPRRQNLAPGEISRSILASVIRPRRQFLRLGRFFQNQSCYPLRSFASGANSMP</sequence>
<dbReference type="EMBL" id="LXQA010190678">
    <property type="protein sequence ID" value="MCI31860.1"/>
    <property type="molecule type" value="Genomic_DNA"/>
</dbReference>
<protein>
    <submittedName>
        <fullName evidence="2">Uncharacterized protein</fullName>
    </submittedName>
</protein>
<dbReference type="Proteomes" id="UP000265520">
    <property type="component" value="Unassembled WGS sequence"/>
</dbReference>
<comment type="caution">
    <text evidence="2">The sequence shown here is derived from an EMBL/GenBank/DDBJ whole genome shotgun (WGS) entry which is preliminary data.</text>
</comment>
<name>A0A392R7V0_9FABA</name>
<proteinExistence type="predicted"/>
<evidence type="ECO:0000313" key="3">
    <source>
        <dbReference type="Proteomes" id="UP000265520"/>
    </source>
</evidence>
<accession>A0A392R7V0</accession>
<organism evidence="2 3">
    <name type="scientific">Trifolium medium</name>
    <dbReference type="NCBI Taxonomy" id="97028"/>
    <lineage>
        <taxon>Eukaryota</taxon>
        <taxon>Viridiplantae</taxon>
        <taxon>Streptophyta</taxon>
        <taxon>Embryophyta</taxon>
        <taxon>Tracheophyta</taxon>
        <taxon>Spermatophyta</taxon>
        <taxon>Magnoliopsida</taxon>
        <taxon>eudicotyledons</taxon>
        <taxon>Gunneridae</taxon>
        <taxon>Pentapetalae</taxon>
        <taxon>rosids</taxon>
        <taxon>fabids</taxon>
        <taxon>Fabales</taxon>
        <taxon>Fabaceae</taxon>
        <taxon>Papilionoideae</taxon>
        <taxon>50 kb inversion clade</taxon>
        <taxon>NPAAA clade</taxon>
        <taxon>Hologalegina</taxon>
        <taxon>IRL clade</taxon>
        <taxon>Trifolieae</taxon>
        <taxon>Trifolium</taxon>
    </lineage>
</organism>